<dbReference type="GO" id="GO:0005654">
    <property type="term" value="C:nucleoplasm"/>
    <property type="evidence" value="ECO:0007669"/>
    <property type="project" value="TreeGrafter"/>
</dbReference>
<dbReference type="PROSITE" id="PS51808">
    <property type="entry name" value="CHCH"/>
    <property type="match status" value="1"/>
</dbReference>
<reference evidence="2" key="1">
    <citation type="submission" date="2016-01" db="EMBL/GenBank/DDBJ databases">
        <title>Reference transcriptome for the parasite Schistocephalus solidus: insights into the molecular evolution of parasitism.</title>
        <authorList>
            <person name="Hebert F.O."/>
            <person name="Grambauer S."/>
            <person name="Barber I."/>
            <person name="Landry C.R."/>
            <person name="Aubin-Horth N."/>
        </authorList>
    </citation>
    <scope>NUCLEOTIDE SEQUENCE</scope>
</reference>
<dbReference type="SUPFAM" id="SSF47072">
    <property type="entry name" value="Cysteine alpha-hairpin motif"/>
    <property type="match status" value="1"/>
</dbReference>
<name>A0A0X3PA19_SCHSO</name>
<dbReference type="GO" id="GO:0032543">
    <property type="term" value="P:mitochondrial translation"/>
    <property type="evidence" value="ECO:0007669"/>
    <property type="project" value="InterPro"/>
</dbReference>
<dbReference type="PANTHER" id="PTHR31278">
    <property type="entry name" value="CHCHD1"/>
    <property type="match status" value="1"/>
</dbReference>
<dbReference type="InterPro" id="IPR009069">
    <property type="entry name" value="Cys_alpha_HP_mot_SF"/>
</dbReference>
<organism evidence="2">
    <name type="scientific">Schistocephalus solidus</name>
    <name type="common">Tapeworm</name>
    <dbReference type="NCBI Taxonomy" id="70667"/>
    <lineage>
        <taxon>Eukaryota</taxon>
        <taxon>Metazoa</taxon>
        <taxon>Spiralia</taxon>
        <taxon>Lophotrochozoa</taxon>
        <taxon>Platyhelminthes</taxon>
        <taxon>Cestoda</taxon>
        <taxon>Eucestoda</taxon>
        <taxon>Diphyllobothriidea</taxon>
        <taxon>Diphyllobothriidae</taxon>
        <taxon>Schistocephalus</taxon>
    </lineage>
</organism>
<protein>
    <submittedName>
        <fullName evidence="2">Coiled-coil-helix-coiled-coil-helix domain-containing protein 1</fullName>
    </submittedName>
</protein>
<accession>A0A0X3PA19</accession>
<feature type="region of interest" description="Disordered" evidence="1">
    <location>
        <begin position="89"/>
        <end position="111"/>
    </location>
</feature>
<sequence>MRVTEAMSKMYKRSTNKLCNLEYFKYKYYRDPILKNQVSGKGEKEPRAVCVEEMLLMLACLKTNDFEEKPCSQLIDTFNICVRDAEARRRRSKEERKQGIFTSAADDESSRISSVKINRILRKFPEP</sequence>
<dbReference type="PANTHER" id="PTHR31278:SF2">
    <property type="entry name" value="SMALL RIBOSOMAL SUBUNIT PROTEIN MS37"/>
    <property type="match status" value="1"/>
</dbReference>
<dbReference type="AlphaFoldDB" id="A0A0X3PA19"/>
<dbReference type="GO" id="GO:0005761">
    <property type="term" value="C:mitochondrial ribosome"/>
    <property type="evidence" value="ECO:0007669"/>
    <property type="project" value="InterPro"/>
</dbReference>
<evidence type="ECO:0000256" key="1">
    <source>
        <dbReference type="SAM" id="MobiDB-lite"/>
    </source>
</evidence>
<dbReference type="InterPro" id="IPR033620">
    <property type="entry name" value="Ribosomal_mS37_met"/>
</dbReference>
<evidence type="ECO:0000313" key="2">
    <source>
        <dbReference type="EMBL" id="JAP48558.1"/>
    </source>
</evidence>
<proteinExistence type="predicted"/>
<dbReference type="EMBL" id="GEEE01014667">
    <property type="protein sequence ID" value="JAP48558.1"/>
    <property type="molecule type" value="Transcribed_RNA"/>
</dbReference>
<dbReference type="GO" id="GO:0003723">
    <property type="term" value="F:RNA binding"/>
    <property type="evidence" value="ECO:0007669"/>
    <property type="project" value="TreeGrafter"/>
</dbReference>
<feature type="compositionally biased region" description="Basic and acidic residues" evidence="1">
    <location>
        <begin position="89"/>
        <end position="98"/>
    </location>
</feature>
<gene>
    <name evidence="2" type="primary">CHCH1</name>
    <name evidence="2" type="ORF">TR83865</name>
</gene>